<dbReference type="InterPro" id="IPR029058">
    <property type="entry name" value="AB_hydrolase_fold"/>
</dbReference>
<organism evidence="2 3">
    <name type="scientific">Candidatus Enterococcus testudinis</name>
    <dbReference type="NCBI Taxonomy" id="1834191"/>
    <lineage>
        <taxon>Bacteria</taxon>
        <taxon>Bacillati</taxon>
        <taxon>Bacillota</taxon>
        <taxon>Bacilli</taxon>
        <taxon>Lactobacillales</taxon>
        <taxon>Enterococcaceae</taxon>
        <taxon>Enterococcus</taxon>
    </lineage>
</organism>
<sequence>MRMVNCSIQKVLYMMKQIIVDCLGPEMKTTPEVVHRTVIVYDQYTLEHLLLRLNQEELVPAYFAYPHGLKPVPIVLFNHSHGGDFTAGKTELISGADYLQSPSFLETLIADGYAVGCIDMWGFGERSQGESQLFKRFLLQGKTLWGQRVYDNQQFLTYLLSRQEINKEAVATIGMSMGGLMSWWLAASDPRITAVVDIAAQVDYQALIEEDCLDKHGCYYYLPAFLTKWRTADIQQLIAPRPRLSLVGIADKGCPASGVKKLDHSLKEIYIQMGQPAHWQSLQLSGGHEETKEMRGLWRSFLKQQLGH</sequence>
<evidence type="ECO:0000313" key="2">
    <source>
        <dbReference type="EMBL" id="OTN76781.1"/>
    </source>
</evidence>
<dbReference type="PANTHER" id="PTHR47381">
    <property type="entry name" value="ALPHA/BETA-HYDROLASES SUPERFAMILY PROTEIN"/>
    <property type="match status" value="1"/>
</dbReference>
<comment type="caution">
    <text evidence="2">The sequence shown here is derived from an EMBL/GenBank/DDBJ whole genome shotgun (WGS) entry which is preliminary data.</text>
</comment>
<dbReference type="GO" id="GO:0016787">
    <property type="term" value="F:hydrolase activity"/>
    <property type="evidence" value="ECO:0007669"/>
    <property type="project" value="InterPro"/>
</dbReference>
<dbReference type="Gene3D" id="3.40.50.1820">
    <property type="entry name" value="alpha/beta hydrolase"/>
    <property type="match status" value="1"/>
</dbReference>
<name>A0A242A7S8_9ENTE</name>
<dbReference type="PANTHER" id="PTHR47381:SF3">
    <property type="entry name" value="ALPHA_BETA-HYDROLASES SUPERFAMILY PROTEIN"/>
    <property type="match status" value="1"/>
</dbReference>
<dbReference type="InterPro" id="IPR000383">
    <property type="entry name" value="Xaa-Pro-like_dom"/>
</dbReference>
<dbReference type="Proteomes" id="UP000195043">
    <property type="component" value="Unassembled WGS sequence"/>
</dbReference>
<accession>A0A242A7S8</accession>
<dbReference type="STRING" id="1834191.A5886_001860"/>
<proteinExistence type="predicted"/>
<gene>
    <name evidence="2" type="ORF">A5886_001860</name>
</gene>
<dbReference type="EMBL" id="NGKU01000001">
    <property type="protein sequence ID" value="OTN76781.1"/>
    <property type="molecule type" value="Genomic_DNA"/>
</dbReference>
<protein>
    <recommendedName>
        <fullName evidence="1">Xaa-Pro dipeptidyl-peptidase-like domain-containing protein</fullName>
    </recommendedName>
</protein>
<dbReference type="AlphaFoldDB" id="A0A242A7S8"/>
<evidence type="ECO:0000259" key="1">
    <source>
        <dbReference type="Pfam" id="PF02129"/>
    </source>
</evidence>
<dbReference type="Pfam" id="PF02129">
    <property type="entry name" value="Peptidase_S15"/>
    <property type="match status" value="1"/>
</dbReference>
<reference evidence="2 3" key="1">
    <citation type="submission" date="2017-05" db="EMBL/GenBank/DDBJ databases">
        <title>The Genome Sequence of Enterococcus sp. 8G7_MSG3316.</title>
        <authorList>
            <consortium name="The Broad Institute Genomics Platform"/>
            <consortium name="The Broad Institute Genomic Center for Infectious Diseases"/>
            <person name="Earl A."/>
            <person name="Manson A."/>
            <person name="Schwartman J."/>
            <person name="Gilmore M."/>
            <person name="Abouelleil A."/>
            <person name="Cao P."/>
            <person name="Chapman S."/>
            <person name="Cusick C."/>
            <person name="Shea T."/>
            <person name="Young S."/>
            <person name="Neafsey D."/>
            <person name="Nusbaum C."/>
            <person name="Birren B."/>
        </authorList>
    </citation>
    <scope>NUCLEOTIDE SEQUENCE [LARGE SCALE GENOMIC DNA]</scope>
    <source>
        <strain evidence="2 3">8G7_MSG3316</strain>
    </source>
</reference>
<evidence type="ECO:0000313" key="3">
    <source>
        <dbReference type="Proteomes" id="UP000195043"/>
    </source>
</evidence>
<dbReference type="SUPFAM" id="SSF53474">
    <property type="entry name" value="alpha/beta-Hydrolases"/>
    <property type="match status" value="1"/>
</dbReference>
<keyword evidence="3" id="KW-1185">Reference proteome</keyword>
<feature type="domain" description="Xaa-Pro dipeptidyl-peptidase-like" evidence="1">
    <location>
        <begin position="65"/>
        <end position="221"/>
    </location>
</feature>